<dbReference type="InterPro" id="IPR049940">
    <property type="entry name" value="GluQ/Sye"/>
</dbReference>
<comment type="similarity">
    <text evidence="1">Belongs to the class-I aminoacyl-tRNA synthetase family. Glutamate--tRNA ligase type 1 subfamily.</text>
</comment>
<dbReference type="Proteomes" id="UP000594638">
    <property type="component" value="Unassembled WGS sequence"/>
</dbReference>
<dbReference type="Gramene" id="OE9A106777T1">
    <property type="protein sequence ID" value="OE9A106777C1"/>
    <property type="gene ID" value="OE9A106777"/>
</dbReference>
<proteinExistence type="inferred from homology"/>
<dbReference type="SUPFAM" id="SSF48163">
    <property type="entry name" value="An anticodon-binding domain of class I aminoacyl-tRNA synthetases"/>
    <property type="match status" value="1"/>
</dbReference>
<dbReference type="GO" id="GO:0006424">
    <property type="term" value="P:glutamyl-tRNA aminoacylation"/>
    <property type="evidence" value="ECO:0007669"/>
    <property type="project" value="TreeGrafter"/>
</dbReference>
<dbReference type="GO" id="GO:0000049">
    <property type="term" value="F:tRNA binding"/>
    <property type="evidence" value="ECO:0007669"/>
    <property type="project" value="InterPro"/>
</dbReference>
<accession>A0A8S0TH78</accession>
<evidence type="ECO:0000256" key="3">
    <source>
        <dbReference type="ARBA" id="ARBA00022741"/>
    </source>
</evidence>
<keyword evidence="3" id="KW-0547">Nucleotide-binding</keyword>
<name>A0A8S0TH78_OLEEU</name>
<evidence type="ECO:0000256" key="5">
    <source>
        <dbReference type="ARBA" id="ARBA00022917"/>
    </source>
</evidence>
<evidence type="ECO:0000256" key="6">
    <source>
        <dbReference type="ARBA" id="ARBA00023146"/>
    </source>
</evidence>
<dbReference type="InterPro" id="IPR008925">
    <property type="entry name" value="aa_tRNA-synth_I_cd-bd_sf"/>
</dbReference>
<keyword evidence="8" id="KW-1185">Reference proteome</keyword>
<evidence type="ECO:0000313" key="8">
    <source>
        <dbReference type="Proteomes" id="UP000594638"/>
    </source>
</evidence>
<organism evidence="7 8">
    <name type="scientific">Olea europaea subsp. europaea</name>
    <dbReference type="NCBI Taxonomy" id="158383"/>
    <lineage>
        <taxon>Eukaryota</taxon>
        <taxon>Viridiplantae</taxon>
        <taxon>Streptophyta</taxon>
        <taxon>Embryophyta</taxon>
        <taxon>Tracheophyta</taxon>
        <taxon>Spermatophyta</taxon>
        <taxon>Magnoliopsida</taxon>
        <taxon>eudicotyledons</taxon>
        <taxon>Gunneridae</taxon>
        <taxon>Pentapetalae</taxon>
        <taxon>asterids</taxon>
        <taxon>lamiids</taxon>
        <taxon>Lamiales</taxon>
        <taxon>Oleaceae</taxon>
        <taxon>Oleeae</taxon>
        <taxon>Olea</taxon>
    </lineage>
</organism>
<reference evidence="7 8" key="1">
    <citation type="submission" date="2019-12" db="EMBL/GenBank/DDBJ databases">
        <authorList>
            <person name="Alioto T."/>
            <person name="Alioto T."/>
            <person name="Gomez Garrido J."/>
        </authorList>
    </citation>
    <scope>NUCLEOTIDE SEQUENCE [LARGE SCALE GENOMIC DNA]</scope>
</reference>
<protein>
    <submittedName>
        <fullName evidence="7">Glutamate--tRNA ligase, chloroplastic mitochondrial</fullName>
    </submittedName>
</protein>
<evidence type="ECO:0000256" key="4">
    <source>
        <dbReference type="ARBA" id="ARBA00022840"/>
    </source>
</evidence>
<comment type="caution">
    <text evidence="7">The sequence shown here is derived from an EMBL/GenBank/DDBJ whole genome shotgun (WGS) entry which is preliminary data.</text>
</comment>
<keyword evidence="4" id="KW-0067">ATP-binding</keyword>
<dbReference type="GO" id="GO:0005739">
    <property type="term" value="C:mitochondrion"/>
    <property type="evidence" value="ECO:0007669"/>
    <property type="project" value="TreeGrafter"/>
</dbReference>
<dbReference type="EMBL" id="CACTIH010006025">
    <property type="protein sequence ID" value="CAA3003794.1"/>
    <property type="molecule type" value="Genomic_DNA"/>
</dbReference>
<keyword evidence="6" id="KW-0030">Aminoacyl-tRNA synthetase</keyword>
<keyword evidence="5" id="KW-0648">Protein biosynthesis</keyword>
<evidence type="ECO:0000256" key="2">
    <source>
        <dbReference type="ARBA" id="ARBA00022598"/>
    </source>
</evidence>
<gene>
    <name evidence="7" type="ORF">OLEA9_A106777</name>
</gene>
<dbReference type="GO" id="GO:0004818">
    <property type="term" value="F:glutamate-tRNA ligase activity"/>
    <property type="evidence" value="ECO:0007669"/>
    <property type="project" value="TreeGrafter"/>
</dbReference>
<dbReference type="AlphaFoldDB" id="A0A8S0TH78"/>
<dbReference type="OrthoDB" id="428822at2759"/>
<dbReference type="PANTHER" id="PTHR43311">
    <property type="entry name" value="GLUTAMATE--TRNA LIGASE"/>
    <property type="match status" value="1"/>
</dbReference>
<keyword evidence="2 7" id="KW-0436">Ligase</keyword>
<dbReference type="GO" id="GO:0005524">
    <property type="term" value="F:ATP binding"/>
    <property type="evidence" value="ECO:0007669"/>
    <property type="project" value="UniProtKB-KW"/>
</dbReference>
<evidence type="ECO:0000313" key="7">
    <source>
        <dbReference type="EMBL" id="CAA3003794.1"/>
    </source>
</evidence>
<sequence length="215" mass="24099">MNGQHLRSLLPKNLTKLIVELWRSVGFLTKSEESFVEEIVQLLKDRIELITDADTALSNLLSYPLYATLASPEGKLILEDQLSGVAANLLAAYDSGELNCVLEECYSGWQKWVKSFGKLHGPDMGVRVLLLYKAGSSGIVAPHPRFVTLDERFKILREVEWQSFNKESYYGVDCGHAFLMMLSLPPLFSLSLCGVCDDFTLINFCSGSWPIPQFL</sequence>
<evidence type="ECO:0000256" key="1">
    <source>
        <dbReference type="ARBA" id="ARBA00007894"/>
    </source>
</evidence>
<dbReference type="PANTHER" id="PTHR43311:SF2">
    <property type="entry name" value="GLUTAMATE--TRNA LIGASE, MITOCHONDRIAL-RELATED"/>
    <property type="match status" value="1"/>
</dbReference>